<accession>A0ABR2Y0Q8</accession>
<proteinExistence type="predicted"/>
<protein>
    <recommendedName>
        <fullName evidence="7">Prolyl 4-hydroxylase alpha subunit domain-containing protein</fullName>
    </recommendedName>
</protein>
<name>A0ABR2Y0Q8_9PEZI</name>
<keyword evidence="4" id="KW-0560">Oxidoreductase</keyword>
<evidence type="ECO:0000256" key="5">
    <source>
        <dbReference type="ARBA" id="ARBA00023004"/>
    </source>
</evidence>
<dbReference type="InterPro" id="IPR044862">
    <property type="entry name" value="Pro_4_hyd_alph_FE2OG_OXY"/>
</dbReference>
<keyword evidence="9" id="KW-1185">Reference proteome</keyword>
<comment type="caution">
    <text evidence="8">The sequence shown here is derived from an EMBL/GenBank/DDBJ whole genome shotgun (WGS) entry which is preliminary data.</text>
</comment>
<organism evidence="8 9">
    <name type="scientific">Seiridium cardinale</name>
    <dbReference type="NCBI Taxonomy" id="138064"/>
    <lineage>
        <taxon>Eukaryota</taxon>
        <taxon>Fungi</taxon>
        <taxon>Dikarya</taxon>
        <taxon>Ascomycota</taxon>
        <taxon>Pezizomycotina</taxon>
        <taxon>Sordariomycetes</taxon>
        <taxon>Xylariomycetidae</taxon>
        <taxon>Amphisphaeriales</taxon>
        <taxon>Sporocadaceae</taxon>
        <taxon>Seiridium</taxon>
    </lineage>
</organism>
<sequence length="304" mass="33738">MGRSLSITAAVAVLAFAAPVLWRLVSTYDRPSLLAFTSLAPFLNTTSSPKAFTCQPHSYTTEIISLDPLVIYIHNFIGDREVAGLLAAGEPEFAPSEVTKHSRKVSTSDRTSQSAGLPLADPAVQCVPYQKKQRLTPDVVVSRAEKFMGTMLDPVHDEVGPPQLVRYTAGQRFNIHNDWYERPQPARRDKMHKGRSWNRVASFFAVLEDGCTGGETHFPYLKPLRRAGKGQWLDPKGAEVNNTWYEREDEDGGGVAFKPVKGNAVFWVNLHANGTGDERVMHAGLPLGEGLKTAMNIWPRQYYV</sequence>
<dbReference type="InterPro" id="IPR045054">
    <property type="entry name" value="P4HA-like"/>
</dbReference>
<keyword evidence="5" id="KW-0408">Iron</keyword>
<evidence type="ECO:0000313" key="9">
    <source>
        <dbReference type="Proteomes" id="UP001465668"/>
    </source>
</evidence>
<dbReference type="PANTHER" id="PTHR10869:SF242">
    <property type="entry name" value="PROLYL 4-HYDROXYLASE ALPHA SUBUNIT DOMAIN-CONTAINING PROTEIN"/>
    <property type="match status" value="1"/>
</dbReference>
<feature type="domain" description="Prolyl 4-hydroxylase alpha subunit" evidence="7">
    <location>
        <begin position="68"/>
        <end position="300"/>
    </location>
</feature>
<dbReference type="Proteomes" id="UP001465668">
    <property type="component" value="Unassembled WGS sequence"/>
</dbReference>
<evidence type="ECO:0000313" key="8">
    <source>
        <dbReference type="EMBL" id="KAK9779365.1"/>
    </source>
</evidence>
<keyword evidence="2" id="KW-0479">Metal-binding</keyword>
<comment type="cofactor">
    <cofactor evidence="1">
        <name>L-ascorbate</name>
        <dbReference type="ChEBI" id="CHEBI:38290"/>
    </cofactor>
</comment>
<evidence type="ECO:0000256" key="4">
    <source>
        <dbReference type="ARBA" id="ARBA00023002"/>
    </source>
</evidence>
<dbReference type="PANTHER" id="PTHR10869">
    <property type="entry name" value="PROLYL 4-HYDROXYLASE ALPHA SUBUNIT"/>
    <property type="match status" value="1"/>
</dbReference>
<evidence type="ECO:0000256" key="2">
    <source>
        <dbReference type="ARBA" id="ARBA00022723"/>
    </source>
</evidence>
<gene>
    <name evidence="8" type="ORF">SCAR479_03847</name>
</gene>
<keyword evidence="3" id="KW-0223">Dioxygenase</keyword>
<dbReference type="InterPro" id="IPR006620">
    <property type="entry name" value="Pro_4_hyd_alph"/>
</dbReference>
<dbReference type="SMART" id="SM00702">
    <property type="entry name" value="P4Hc"/>
    <property type="match status" value="1"/>
</dbReference>
<dbReference type="Pfam" id="PF13640">
    <property type="entry name" value="2OG-FeII_Oxy_3"/>
    <property type="match status" value="1"/>
</dbReference>
<dbReference type="Gene3D" id="2.60.120.620">
    <property type="entry name" value="q2cbj1_9rhob like domain"/>
    <property type="match status" value="1"/>
</dbReference>
<reference evidence="8 9" key="1">
    <citation type="submission" date="2024-02" db="EMBL/GenBank/DDBJ databases">
        <title>First draft genome assembly of two strains of Seiridium cardinale.</title>
        <authorList>
            <person name="Emiliani G."/>
            <person name="Scali E."/>
        </authorList>
    </citation>
    <scope>NUCLEOTIDE SEQUENCE [LARGE SCALE GENOMIC DNA]</scope>
    <source>
        <strain evidence="8 9">BM-138-000479</strain>
    </source>
</reference>
<evidence type="ECO:0000256" key="1">
    <source>
        <dbReference type="ARBA" id="ARBA00001961"/>
    </source>
</evidence>
<dbReference type="EMBL" id="JARVKM010000011">
    <property type="protein sequence ID" value="KAK9779365.1"/>
    <property type="molecule type" value="Genomic_DNA"/>
</dbReference>
<evidence type="ECO:0000259" key="7">
    <source>
        <dbReference type="SMART" id="SM00702"/>
    </source>
</evidence>
<feature type="region of interest" description="Disordered" evidence="6">
    <location>
        <begin position="96"/>
        <end position="117"/>
    </location>
</feature>
<evidence type="ECO:0000256" key="6">
    <source>
        <dbReference type="SAM" id="MobiDB-lite"/>
    </source>
</evidence>
<evidence type="ECO:0000256" key="3">
    <source>
        <dbReference type="ARBA" id="ARBA00022964"/>
    </source>
</evidence>